<evidence type="ECO:0000256" key="2">
    <source>
        <dbReference type="ARBA" id="ARBA00023015"/>
    </source>
</evidence>
<comment type="similarity">
    <text evidence="1">Belongs to the LysR transcriptional regulatory family.</text>
</comment>
<reference evidence="6 7" key="1">
    <citation type="journal article" date="2019" name="Int. J. Syst. Evol. Microbiol.">
        <title>The Global Catalogue of Microorganisms (GCM) 10K type strain sequencing project: providing services to taxonomists for standard genome sequencing and annotation.</title>
        <authorList>
            <consortium name="The Broad Institute Genomics Platform"/>
            <consortium name="The Broad Institute Genome Sequencing Center for Infectious Disease"/>
            <person name="Wu L."/>
            <person name="Ma J."/>
        </authorList>
    </citation>
    <scope>NUCLEOTIDE SEQUENCE [LARGE SCALE GENOMIC DNA]</scope>
    <source>
        <strain evidence="6 7">JCM 3272</strain>
    </source>
</reference>
<evidence type="ECO:0000313" key="6">
    <source>
        <dbReference type="EMBL" id="GAA2381399.1"/>
    </source>
</evidence>
<evidence type="ECO:0000256" key="1">
    <source>
        <dbReference type="ARBA" id="ARBA00009437"/>
    </source>
</evidence>
<comment type="caution">
    <text evidence="6">The sequence shown here is derived from an EMBL/GenBank/DDBJ whole genome shotgun (WGS) entry which is preliminary data.</text>
</comment>
<dbReference type="PROSITE" id="PS50931">
    <property type="entry name" value="HTH_LYSR"/>
    <property type="match status" value="1"/>
</dbReference>
<dbReference type="PANTHER" id="PTHR30346">
    <property type="entry name" value="TRANSCRIPTIONAL DUAL REGULATOR HCAR-RELATED"/>
    <property type="match status" value="1"/>
</dbReference>
<dbReference type="Gene3D" id="1.10.10.10">
    <property type="entry name" value="Winged helix-like DNA-binding domain superfamily/Winged helix DNA-binding domain"/>
    <property type="match status" value="1"/>
</dbReference>
<dbReference type="Gene3D" id="3.40.190.10">
    <property type="entry name" value="Periplasmic binding protein-like II"/>
    <property type="match status" value="2"/>
</dbReference>
<proteinExistence type="inferred from homology"/>
<gene>
    <name evidence="6" type="ORF">GCM10010170_089150</name>
</gene>
<dbReference type="Pfam" id="PF03466">
    <property type="entry name" value="LysR_substrate"/>
    <property type="match status" value="1"/>
</dbReference>
<dbReference type="Proteomes" id="UP001501444">
    <property type="component" value="Unassembled WGS sequence"/>
</dbReference>
<organism evidence="6 7">
    <name type="scientific">Dactylosporangium salmoneum</name>
    <dbReference type="NCBI Taxonomy" id="53361"/>
    <lineage>
        <taxon>Bacteria</taxon>
        <taxon>Bacillati</taxon>
        <taxon>Actinomycetota</taxon>
        <taxon>Actinomycetes</taxon>
        <taxon>Micromonosporales</taxon>
        <taxon>Micromonosporaceae</taxon>
        <taxon>Dactylosporangium</taxon>
    </lineage>
</organism>
<dbReference type="SUPFAM" id="SSF46785">
    <property type="entry name" value="Winged helix' DNA-binding domain"/>
    <property type="match status" value="1"/>
</dbReference>
<dbReference type="EMBL" id="BAAARV010000088">
    <property type="protein sequence ID" value="GAA2381399.1"/>
    <property type="molecule type" value="Genomic_DNA"/>
</dbReference>
<sequence length="311" mass="32936">MQTEMLEVFREVATQRSITGAAATLRYTQSAVSRQMAALEAEFGARLFDRLPRGVALTEEGRCLLEHASAVLDRLAAARREVHAVRDAVTGRLRVGAFATADAAVVPRAMARFRAAHPAVEVSLVEGLTVRLLAALLAGDADLVLVQTGADRPFTDERFRLHHLADEPVLLAVPRTHPLAARPAPVPLAELAGEAWVAGSARPEETLLGPSARLGFAPRIDFVVREWTAKFGFVTAGLGVTLVPALAAGIVPASLALLPLDPGEVPPRQVVAATLAGRTVPSVVERFLAILRDETRATLCHVPAAAPSIPA</sequence>
<keyword evidence="2" id="KW-0805">Transcription regulation</keyword>
<keyword evidence="4" id="KW-0804">Transcription</keyword>
<evidence type="ECO:0000256" key="3">
    <source>
        <dbReference type="ARBA" id="ARBA00023125"/>
    </source>
</evidence>
<evidence type="ECO:0000313" key="7">
    <source>
        <dbReference type="Proteomes" id="UP001501444"/>
    </source>
</evidence>
<keyword evidence="3" id="KW-0238">DNA-binding</keyword>
<dbReference type="SUPFAM" id="SSF53850">
    <property type="entry name" value="Periplasmic binding protein-like II"/>
    <property type="match status" value="1"/>
</dbReference>
<dbReference type="InterPro" id="IPR000847">
    <property type="entry name" value="LysR_HTH_N"/>
</dbReference>
<dbReference type="InterPro" id="IPR036388">
    <property type="entry name" value="WH-like_DNA-bd_sf"/>
</dbReference>
<dbReference type="InterPro" id="IPR036390">
    <property type="entry name" value="WH_DNA-bd_sf"/>
</dbReference>
<dbReference type="PANTHER" id="PTHR30346:SF29">
    <property type="entry name" value="LYSR SUBSTRATE-BINDING"/>
    <property type="match status" value="1"/>
</dbReference>
<accession>A0ABN3HIM9</accession>
<dbReference type="RefSeq" id="WP_344618722.1">
    <property type="nucleotide sequence ID" value="NZ_BAAARV010000088.1"/>
</dbReference>
<protein>
    <submittedName>
        <fullName evidence="6">LysR family transcriptional regulator</fullName>
    </submittedName>
</protein>
<feature type="domain" description="HTH lysR-type" evidence="5">
    <location>
        <begin position="1"/>
        <end position="58"/>
    </location>
</feature>
<name>A0ABN3HIM9_9ACTN</name>
<dbReference type="InterPro" id="IPR005119">
    <property type="entry name" value="LysR_subst-bd"/>
</dbReference>
<keyword evidence="7" id="KW-1185">Reference proteome</keyword>
<evidence type="ECO:0000259" key="5">
    <source>
        <dbReference type="PROSITE" id="PS50931"/>
    </source>
</evidence>
<dbReference type="PRINTS" id="PR00039">
    <property type="entry name" value="HTHLYSR"/>
</dbReference>
<evidence type="ECO:0000256" key="4">
    <source>
        <dbReference type="ARBA" id="ARBA00023163"/>
    </source>
</evidence>
<dbReference type="Pfam" id="PF00126">
    <property type="entry name" value="HTH_1"/>
    <property type="match status" value="1"/>
</dbReference>